<feature type="compositionally biased region" description="Basic and acidic residues" evidence="1">
    <location>
        <begin position="81"/>
        <end position="95"/>
    </location>
</feature>
<accession>A0AAD7A0Y1</accession>
<feature type="compositionally biased region" description="Polar residues" evidence="1">
    <location>
        <begin position="111"/>
        <end position="128"/>
    </location>
</feature>
<keyword evidence="2" id="KW-1133">Transmembrane helix</keyword>
<organism evidence="3 4">
    <name type="scientific">Mycena albidolilacea</name>
    <dbReference type="NCBI Taxonomy" id="1033008"/>
    <lineage>
        <taxon>Eukaryota</taxon>
        <taxon>Fungi</taxon>
        <taxon>Dikarya</taxon>
        <taxon>Basidiomycota</taxon>
        <taxon>Agaricomycotina</taxon>
        <taxon>Agaricomycetes</taxon>
        <taxon>Agaricomycetidae</taxon>
        <taxon>Agaricales</taxon>
        <taxon>Marasmiineae</taxon>
        <taxon>Mycenaceae</taxon>
        <taxon>Mycena</taxon>
    </lineage>
</organism>
<feature type="region of interest" description="Disordered" evidence="1">
    <location>
        <begin position="108"/>
        <end position="161"/>
    </location>
</feature>
<feature type="region of interest" description="Disordered" evidence="1">
    <location>
        <begin position="72"/>
        <end position="95"/>
    </location>
</feature>
<keyword evidence="4" id="KW-1185">Reference proteome</keyword>
<evidence type="ECO:0000256" key="1">
    <source>
        <dbReference type="SAM" id="MobiDB-lite"/>
    </source>
</evidence>
<dbReference type="AlphaFoldDB" id="A0AAD7A0Y1"/>
<evidence type="ECO:0000256" key="2">
    <source>
        <dbReference type="SAM" id="Phobius"/>
    </source>
</evidence>
<comment type="caution">
    <text evidence="3">The sequence shown here is derived from an EMBL/GenBank/DDBJ whole genome shotgun (WGS) entry which is preliminary data.</text>
</comment>
<evidence type="ECO:0000313" key="4">
    <source>
        <dbReference type="Proteomes" id="UP001218218"/>
    </source>
</evidence>
<dbReference type="EMBL" id="JARIHO010000020">
    <property type="protein sequence ID" value="KAJ7346807.1"/>
    <property type="molecule type" value="Genomic_DNA"/>
</dbReference>
<keyword evidence="2" id="KW-0472">Membrane</keyword>
<reference evidence="3" key="1">
    <citation type="submission" date="2023-03" db="EMBL/GenBank/DDBJ databases">
        <title>Massive genome expansion in bonnet fungi (Mycena s.s.) driven by repeated elements and novel gene families across ecological guilds.</title>
        <authorList>
            <consortium name="Lawrence Berkeley National Laboratory"/>
            <person name="Harder C.B."/>
            <person name="Miyauchi S."/>
            <person name="Viragh M."/>
            <person name="Kuo A."/>
            <person name="Thoen E."/>
            <person name="Andreopoulos B."/>
            <person name="Lu D."/>
            <person name="Skrede I."/>
            <person name="Drula E."/>
            <person name="Henrissat B."/>
            <person name="Morin E."/>
            <person name="Kohler A."/>
            <person name="Barry K."/>
            <person name="LaButti K."/>
            <person name="Morin E."/>
            <person name="Salamov A."/>
            <person name="Lipzen A."/>
            <person name="Mereny Z."/>
            <person name="Hegedus B."/>
            <person name="Baldrian P."/>
            <person name="Stursova M."/>
            <person name="Weitz H."/>
            <person name="Taylor A."/>
            <person name="Grigoriev I.V."/>
            <person name="Nagy L.G."/>
            <person name="Martin F."/>
            <person name="Kauserud H."/>
        </authorList>
    </citation>
    <scope>NUCLEOTIDE SEQUENCE</scope>
    <source>
        <strain evidence="3">CBHHK002</strain>
    </source>
</reference>
<sequence length="351" mass="38279">MTFAQFLVNAGINMSPAVFIAIIAGSLVFVILLVITVIYVHRRSKRQMMDGAFDKTAFSVVALTHPRPPLGLYQSSPRSSLVDREAQQHDLVGREVRQQEETYMQLMSDLQRPSSRAGTPTLPNQTPRESPFHASRMVQRDAGSLSRSPLTAYPISTSPPPPPPAAVLPPVAPFGTAQLKRELSLRSEVSTVSEYSVASALRDPQERAYQPLTFSLPTVPASPITPKWPSSPGTYVWPKRQRASQIREELAPETYAKVRWKTDDESTEPAASIPVAQVVPSTPTGMRALSPPLSVPAPSWPVPALRINVPPPVHHPAVIDSPMSASSAHLYYANASSASNSSTPQQTPRRF</sequence>
<keyword evidence="2" id="KW-0812">Transmembrane</keyword>
<protein>
    <submittedName>
        <fullName evidence="3">Uncharacterized protein</fullName>
    </submittedName>
</protein>
<evidence type="ECO:0000313" key="3">
    <source>
        <dbReference type="EMBL" id="KAJ7346807.1"/>
    </source>
</evidence>
<gene>
    <name evidence="3" type="ORF">DFH08DRAFT_202590</name>
</gene>
<dbReference type="Proteomes" id="UP001218218">
    <property type="component" value="Unassembled WGS sequence"/>
</dbReference>
<proteinExistence type="predicted"/>
<name>A0AAD7A0Y1_9AGAR</name>
<feature type="transmembrane region" description="Helical" evidence="2">
    <location>
        <begin position="17"/>
        <end position="40"/>
    </location>
</feature>